<feature type="binding site" evidence="8">
    <location>
        <position position="281"/>
    </location>
    <ligand>
        <name>allantoate</name>
        <dbReference type="ChEBI" id="CHEBI:17536"/>
    </ligand>
</feature>
<comment type="cofactor">
    <cofactor evidence="7">
        <name>Zn(2+)</name>
        <dbReference type="ChEBI" id="CHEBI:29105"/>
    </cofactor>
    <text evidence="7">Binds 2 Zn(2+) ions per subunit.</text>
</comment>
<dbReference type="AlphaFoldDB" id="A9ISH3"/>
<protein>
    <submittedName>
        <fullName evidence="9">N-carbamyl-L-amino acid amidohydrolase</fullName>
        <ecNumber evidence="9">3.5.1.-</ecNumber>
    </submittedName>
</protein>
<dbReference type="Pfam" id="PF01546">
    <property type="entry name" value="Peptidase_M20"/>
    <property type="match status" value="1"/>
</dbReference>
<dbReference type="PANTHER" id="PTHR32494:SF19">
    <property type="entry name" value="ALLANTOATE DEIMINASE-RELATED"/>
    <property type="match status" value="1"/>
</dbReference>
<feature type="binding site" evidence="7">
    <location>
        <position position="88"/>
    </location>
    <ligand>
        <name>Zn(2+)</name>
        <dbReference type="ChEBI" id="CHEBI:29105"/>
        <label>1</label>
    </ligand>
</feature>
<reference evidence="9 10" key="1">
    <citation type="journal article" date="2008" name="BMC Genomics">
        <title>The missing link: Bordetella petrii is endowed with both the metabolic versatility of environmental bacteria and virulence traits of pathogenic Bordetellae.</title>
        <authorList>
            <person name="Gross R."/>
            <person name="Guzman C.A."/>
            <person name="Sebaihia M."/>
            <person name="Martins Dos Santos V.A."/>
            <person name="Pieper D.H."/>
            <person name="Koebnik R."/>
            <person name="Lechner M."/>
            <person name="Bartels D."/>
            <person name="Buhrmester J."/>
            <person name="Choudhuri J.V."/>
            <person name="Ebensen T."/>
            <person name="Gaigalat L."/>
            <person name="Herrmann S."/>
            <person name="Khachane A.N."/>
            <person name="Larisch C."/>
            <person name="Link S."/>
            <person name="Linke B."/>
            <person name="Meyer F."/>
            <person name="Mormann S."/>
            <person name="Nakunst D."/>
            <person name="Rueckert C."/>
            <person name="Schneiker-Bekel S."/>
            <person name="Schulze K."/>
            <person name="Vorhoelter F.J."/>
            <person name="Yevsa T."/>
            <person name="Engle J.T."/>
            <person name="Goldman W.E."/>
            <person name="Puehler A."/>
            <person name="Goebel U.B."/>
            <person name="Goesmann A."/>
            <person name="Bloecker H."/>
            <person name="Kaiser O."/>
            <person name="Martinez-Arias R."/>
        </authorList>
    </citation>
    <scope>NUCLEOTIDE SEQUENCE [LARGE SCALE GENOMIC DNA]</scope>
    <source>
        <strain evidence="10">ATCC BAA-461 / DSM 12804 / CCUG 43448 / CIP 107267 / Se-1111R</strain>
    </source>
</reference>
<dbReference type="CDD" id="cd03884">
    <property type="entry name" value="M20_bAS"/>
    <property type="match status" value="1"/>
</dbReference>
<dbReference type="InterPro" id="IPR036264">
    <property type="entry name" value="Bact_exopeptidase_dim_dom"/>
</dbReference>
<dbReference type="Gene3D" id="3.30.70.360">
    <property type="match status" value="1"/>
</dbReference>
<dbReference type="InterPro" id="IPR002933">
    <property type="entry name" value="Peptidase_M20"/>
</dbReference>
<evidence type="ECO:0000256" key="2">
    <source>
        <dbReference type="ARBA" id="ARBA00006153"/>
    </source>
</evidence>
<dbReference type="GO" id="GO:0046872">
    <property type="term" value="F:metal ion binding"/>
    <property type="evidence" value="ECO:0007669"/>
    <property type="project" value="UniProtKB-KW"/>
</dbReference>
<gene>
    <name evidence="9" type="primary">amaB3</name>
    <name evidence="9" type="ordered locus">Bpet2960</name>
</gene>
<dbReference type="Gene3D" id="3.40.630.10">
    <property type="entry name" value="Zn peptidases"/>
    <property type="match status" value="1"/>
</dbReference>
<dbReference type="EMBL" id="AM902716">
    <property type="protein sequence ID" value="CAP43302.1"/>
    <property type="molecule type" value="Genomic_DNA"/>
</dbReference>
<organism evidence="9 10">
    <name type="scientific">Bordetella petrii (strain ATCC BAA-461 / DSM 12804 / CCUG 43448 / CIP 107267 / Se-1111R)</name>
    <dbReference type="NCBI Taxonomy" id="340100"/>
    <lineage>
        <taxon>Bacteria</taxon>
        <taxon>Pseudomonadati</taxon>
        <taxon>Pseudomonadota</taxon>
        <taxon>Betaproteobacteria</taxon>
        <taxon>Burkholderiales</taxon>
        <taxon>Alcaligenaceae</taxon>
        <taxon>Bordetella</taxon>
    </lineage>
</organism>
<comment type="similarity">
    <text evidence="2">Belongs to the peptidase M20 family.</text>
</comment>
<dbReference type="SUPFAM" id="SSF53187">
    <property type="entry name" value="Zn-dependent exopeptidases"/>
    <property type="match status" value="1"/>
</dbReference>
<dbReference type="eggNOG" id="COG0624">
    <property type="taxonomic scope" value="Bacteria"/>
</dbReference>
<comment type="subunit">
    <text evidence="3">Homodimer.</text>
</comment>
<feature type="binding site" evidence="7">
    <location>
        <position position="99"/>
    </location>
    <ligand>
        <name>Zn(2+)</name>
        <dbReference type="ChEBI" id="CHEBI:29105"/>
        <label>2</label>
    </ligand>
</feature>
<keyword evidence="4 7" id="KW-0479">Metal-binding</keyword>
<dbReference type="Proteomes" id="UP000001225">
    <property type="component" value="Chromosome"/>
</dbReference>
<feature type="binding site" evidence="7">
    <location>
        <position position="389"/>
    </location>
    <ligand>
        <name>Zn(2+)</name>
        <dbReference type="ChEBI" id="CHEBI:29105"/>
        <label>2</label>
    </ligand>
</feature>
<dbReference type="STRING" id="94624.Bpet2960"/>
<feature type="binding site" evidence="8">
    <location>
        <position position="294"/>
    </location>
    <ligand>
        <name>allantoate</name>
        <dbReference type="ChEBI" id="CHEBI:17536"/>
    </ligand>
</feature>
<evidence type="ECO:0000256" key="5">
    <source>
        <dbReference type="ARBA" id="ARBA00022801"/>
    </source>
</evidence>
<feature type="binding site" evidence="7">
    <location>
        <position position="197"/>
    </location>
    <ligand>
        <name>Zn(2+)</name>
        <dbReference type="ChEBI" id="CHEBI:29105"/>
        <label>1</label>
    </ligand>
</feature>
<keyword evidence="10" id="KW-1185">Reference proteome</keyword>
<evidence type="ECO:0000256" key="8">
    <source>
        <dbReference type="PIRSR" id="PIRSR001235-2"/>
    </source>
</evidence>
<dbReference type="KEGG" id="bpt:Bpet2960"/>
<name>A9ISH3_BORPD</name>
<keyword evidence="7" id="KW-0862">Zinc</keyword>
<dbReference type="NCBIfam" id="TIGR01879">
    <property type="entry name" value="hydantase"/>
    <property type="match status" value="1"/>
</dbReference>
<evidence type="ECO:0000256" key="6">
    <source>
        <dbReference type="ARBA" id="ARBA00023211"/>
    </source>
</evidence>
<proteinExistence type="inferred from homology"/>
<feature type="binding site" evidence="8">
    <location>
        <position position="222"/>
    </location>
    <ligand>
        <name>allantoate</name>
        <dbReference type="ChEBI" id="CHEBI:17536"/>
    </ligand>
</feature>
<feature type="binding site" evidence="7">
    <location>
        <position position="134"/>
    </location>
    <ligand>
        <name>Zn(2+)</name>
        <dbReference type="ChEBI" id="CHEBI:29105"/>
        <label>2</label>
    </ligand>
</feature>
<evidence type="ECO:0000256" key="1">
    <source>
        <dbReference type="ARBA" id="ARBA00001936"/>
    </source>
</evidence>
<keyword evidence="6" id="KW-0464">Manganese</keyword>
<evidence type="ECO:0000313" key="10">
    <source>
        <dbReference type="Proteomes" id="UP000001225"/>
    </source>
</evidence>
<evidence type="ECO:0000256" key="7">
    <source>
        <dbReference type="PIRSR" id="PIRSR001235-1"/>
    </source>
</evidence>
<dbReference type="SUPFAM" id="SSF55031">
    <property type="entry name" value="Bacterial exopeptidase dimerisation domain"/>
    <property type="match status" value="1"/>
</dbReference>
<evidence type="ECO:0000256" key="3">
    <source>
        <dbReference type="ARBA" id="ARBA00011738"/>
    </source>
</evidence>
<dbReference type="PIRSF" id="PIRSF001235">
    <property type="entry name" value="Amidase_carbamoylase"/>
    <property type="match status" value="1"/>
</dbReference>
<evidence type="ECO:0000256" key="4">
    <source>
        <dbReference type="ARBA" id="ARBA00022723"/>
    </source>
</evidence>
<feature type="binding site" evidence="7">
    <location>
        <position position="99"/>
    </location>
    <ligand>
        <name>Zn(2+)</name>
        <dbReference type="ChEBI" id="CHEBI:29105"/>
        <label>1</label>
    </ligand>
</feature>
<keyword evidence="5 9" id="KW-0378">Hydrolase</keyword>
<dbReference type="GO" id="GO:0016813">
    <property type="term" value="F:hydrolase activity, acting on carbon-nitrogen (but not peptide) bonds, in linear amidines"/>
    <property type="evidence" value="ECO:0007669"/>
    <property type="project" value="InterPro"/>
</dbReference>
<sequence length="421" mass="45203">MPDSTATAVYGDPVMAHADTLAQWSDHPDNLTCTYLTPAHRATARQLETWMREAGFDTVRQDAVGNVIGRYRADPVVSDPKLVATGSHYDTVRNGGRYDGRLGILLPIAVVAELHRSARRLPFDIEVIGFAEEEGVRYGGSFLGSSAYIGEFDAAQLDRRDADGITLRQAMQDAGLDPAQAASQRADPRLHHYFEVHIEQGPVLHQRGLPLGVVTSIAGCVRRQLVLTGAAGHAGTTPMDLRRDAACAAAEIVLAVETRCRQEPGLVGTVGMLQVPDGSINVMPGACHLTLDVRAARDAERNQALADIDARIQEICARRGIDHASQELMRVPASPCSPAHQERWRQAVAAQDLPVLDLPSGAGHDAMLLGRKVPVSMLFVRCGNGGVSHNPQEIMTAADAQLAGQAVMDFLIRCASDIEAA</sequence>
<evidence type="ECO:0000313" key="9">
    <source>
        <dbReference type="EMBL" id="CAP43302.1"/>
    </source>
</evidence>
<dbReference type="EC" id="3.5.1.-" evidence="9"/>
<accession>A9ISH3</accession>
<dbReference type="InterPro" id="IPR010158">
    <property type="entry name" value="Amidase_Cbmase"/>
</dbReference>
<comment type="cofactor">
    <cofactor evidence="1">
        <name>Mn(2+)</name>
        <dbReference type="ChEBI" id="CHEBI:29035"/>
    </cofactor>
</comment>
<dbReference type="PANTHER" id="PTHR32494">
    <property type="entry name" value="ALLANTOATE DEIMINASE-RELATED"/>
    <property type="match status" value="1"/>
</dbReference>
<dbReference type="NCBIfam" id="NF006775">
    <property type="entry name" value="PRK09290.2-5"/>
    <property type="match status" value="1"/>
</dbReference>